<evidence type="ECO:0000313" key="2">
    <source>
        <dbReference type="EMBL" id="SNT36822.1"/>
    </source>
</evidence>
<dbReference type="RefSeq" id="WP_089393320.1">
    <property type="nucleotide sequence ID" value="NZ_FNEC01000016.1"/>
</dbReference>
<sequence>MPEAKLEPLQHQSYEDVLFVNPNAPANHLFEAAESRLSRLEDMLRVLENHEGSDVLVMETARIASALAPLAGEAKQLYALAHQAR</sequence>
<reference evidence="2 3" key="2">
    <citation type="submission" date="2017-06" db="EMBL/GenBank/DDBJ databases">
        <authorList>
            <person name="Varghese N."/>
            <person name="Submissions S."/>
        </authorList>
    </citation>
    <scope>NUCLEOTIDE SEQUENCE [LARGE SCALE GENOMIC DNA]</scope>
    <source>
        <strain evidence="2 3">RLD-1</strain>
    </source>
</reference>
<dbReference type="EMBL" id="FZPC01000023">
    <property type="protein sequence ID" value="SNT36822.1"/>
    <property type="molecule type" value="Genomic_DNA"/>
</dbReference>
<evidence type="ECO:0000313" key="1">
    <source>
        <dbReference type="EMBL" id="SDJ39454.1"/>
    </source>
</evidence>
<reference evidence="1 4" key="1">
    <citation type="submission" date="2016-10" db="EMBL/GenBank/DDBJ databases">
        <authorList>
            <person name="de Groot N.N."/>
        </authorList>
    </citation>
    <scope>NUCLEOTIDE SEQUENCE [LARGE SCALE GENOMIC DNA]</scope>
    <source>
        <strain evidence="1 4">CCM 7361</strain>
    </source>
</reference>
<dbReference type="Proteomes" id="UP000199693">
    <property type="component" value="Unassembled WGS sequence"/>
</dbReference>
<dbReference type="Proteomes" id="UP000198309">
    <property type="component" value="Unassembled WGS sequence"/>
</dbReference>
<gene>
    <name evidence="1" type="ORF">SAMN05216189_101671</name>
    <name evidence="2" type="ORF">SAMN06295949_12371</name>
</gene>
<name>A0A239M3J1_9PSED</name>
<evidence type="ECO:0000313" key="4">
    <source>
        <dbReference type="Proteomes" id="UP000199693"/>
    </source>
</evidence>
<evidence type="ECO:0000313" key="3">
    <source>
        <dbReference type="Proteomes" id="UP000198309"/>
    </source>
</evidence>
<proteinExistence type="predicted"/>
<accession>A0A239M3J1</accession>
<organism evidence="1 4">
    <name type="scientific">Pseudomonas delhiensis</name>
    <dbReference type="NCBI Taxonomy" id="366289"/>
    <lineage>
        <taxon>Bacteria</taxon>
        <taxon>Pseudomonadati</taxon>
        <taxon>Pseudomonadota</taxon>
        <taxon>Gammaproteobacteria</taxon>
        <taxon>Pseudomonadales</taxon>
        <taxon>Pseudomonadaceae</taxon>
        <taxon>Pseudomonas</taxon>
    </lineage>
</organism>
<keyword evidence="3" id="KW-1185">Reference proteome</keyword>
<protein>
    <submittedName>
        <fullName evidence="1">Uncharacterized protein</fullName>
    </submittedName>
</protein>
<dbReference type="EMBL" id="FNEC01000016">
    <property type="protein sequence ID" value="SDJ39454.1"/>
    <property type="molecule type" value="Genomic_DNA"/>
</dbReference>
<dbReference type="AlphaFoldDB" id="A0A239M3J1"/>